<name>A0A7T4R1M3_9GAMM</name>
<dbReference type="InterPro" id="IPR050553">
    <property type="entry name" value="Thioredoxin_ResA/DsbE_sf"/>
</dbReference>
<dbReference type="PANTHER" id="PTHR42852:SF18">
    <property type="entry name" value="CHROMOSOME UNDETERMINED SCAFFOLD_47, WHOLE GENOME SHOTGUN SEQUENCE"/>
    <property type="match status" value="1"/>
</dbReference>
<dbReference type="PANTHER" id="PTHR42852">
    <property type="entry name" value="THIOL:DISULFIDE INTERCHANGE PROTEIN DSBE"/>
    <property type="match status" value="1"/>
</dbReference>
<feature type="signal peptide" evidence="1">
    <location>
        <begin position="1"/>
        <end position="23"/>
    </location>
</feature>
<dbReference type="Proteomes" id="UP000596063">
    <property type="component" value="Chromosome"/>
</dbReference>
<evidence type="ECO:0000313" key="4">
    <source>
        <dbReference type="Proteomes" id="UP000596063"/>
    </source>
</evidence>
<dbReference type="RefSeq" id="WP_198570095.1">
    <property type="nucleotide sequence ID" value="NZ_CP066167.1"/>
</dbReference>
<dbReference type="AlphaFoldDB" id="A0A7T4R1M3"/>
<sequence length="159" mass="17652">MKRRLVFLIIAPLILWAAGLSQAALASTAAPMLPASGFNLDDYRGKVVYLDFWASWCGPCRASFPYMNTLVSRYGNDLAVVTINLDEDADSARSFIDQFKPSFPVFHDPSGHVAQQFQVAGMPNSFLFDRRGQLLLKHIGFTKSTPEKLDSAIQRAIQP</sequence>
<dbReference type="InterPro" id="IPR036249">
    <property type="entry name" value="Thioredoxin-like_sf"/>
</dbReference>
<dbReference type="GO" id="GO:0016491">
    <property type="term" value="F:oxidoreductase activity"/>
    <property type="evidence" value="ECO:0007669"/>
    <property type="project" value="InterPro"/>
</dbReference>
<dbReference type="SUPFAM" id="SSF52833">
    <property type="entry name" value="Thioredoxin-like"/>
    <property type="match status" value="1"/>
</dbReference>
<dbReference type="Pfam" id="PF08534">
    <property type="entry name" value="Redoxin"/>
    <property type="match status" value="1"/>
</dbReference>
<organism evidence="3 4">
    <name type="scientific">Spongiibacter nanhainus</name>
    <dbReference type="NCBI Taxonomy" id="2794344"/>
    <lineage>
        <taxon>Bacteria</taxon>
        <taxon>Pseudomonadati</taxon>
        <taxon>Pseudomonadota</taxon>
        <taxon>Gammaproteobacteria</taxon>
        <taxon>Cellvibrionales</taxon>
        <taxon>Spongiibacteraceae</taxon>
        <taxon>Spongiibacter</taxon>
    </lineage>
</organism>
<proteinExistence type="predicted"/>
<protein>
    <submittedName>
        <fullName evidence="3">TlpA family protein disulfide reductase</fullName>
    </submittedName>
</protein>
<gene>
    <name evidence="3" type="ORF">I6N98_01635</name>
</gene>
<dbReference type="CDD" id="cd02966">
    <property type="entry name" value="TlpA_like_family"/>
    <property type="match status" value="1"/>
</dbReference>
<keyword evidence="1" id="KW-0732">Signal</keyword>
<dbReference type="PROSITE" id="PS51352">
    <property type="entry name" value="THIOREDOXIN_2"/>
    <property type="match status" value="1"/>
</dbReference>
<dbReference type="InterPro" id="IPR013766">
    <property type="entry name" value="Thioredoxin_domain"/>
</dbReference>
<reference evidence="3 4" key="1">
    <citation type="submission" date="2020-12" db="EMBL/GenBank/DDBJ databases">
        <authorList>
            <person name="Shan Y."/>
        </authorList>
    </citation>
    <scope>NUCLEOTIDE SEQUENCE [LARGE SCALE GENOMIC DNA]</scope>
    <source>
        <strain evidence="4">csc3.9</strain>
    </source>
</reference>
<feature type="domain" description="Thioredoxin" evidence="2">
    <location>
        <begin position="18"/>
        <end position="158"/>
    </location>
</feature>
<accession>A0A7T4R1M3</accession>
<evidence type="ECO:0000259" key="2">
    <source>
        <dbReference type="PROSITE" id="PS51352"/>
    </source>
</evidence>
<dbReference type="InterPro" id="IPR013740">
    <property type="entry name" value="Redoxin"/>
</dbReference>
<evidence type="ECO:0000256" key="1">
    <source>
        <dbReference type="SAM" id="SignalP"/>
    </source>
</evidence>
<dbReference type="EMBL" id="CP066167">
    <property type="protein sequence ID" value="QQD18604.1"/>
    <property type="molecule type" value="Genomic_DNA"/>
</dbReference>
<evidence type="ECO:0000313" key="3">
    <source>
        <dbReference type="EMBL" id="QQD18604.1"/>
    </source>
</evidence>
<keyword evidence="4" id="KW-1185">Reference proteome</keyword>
<dbReference type="Gene3D" id="3.40.30.10">
    <property type="entry name" value="Glutaredoxin"/>
    <property type="match status" value="1"/>
</dbReference>
<feature type="chain" id="PRO_5032717943" evidence="1">
    <location>
        <begin position="24"/>
        <end position="159"/>
    </location>
</feature>
<dbReference type="KEGG" id="snan:I6N98_01635"/>